<keyword evidence="15" id="KW-1185">Reference proteome</keyword>
<name>A0AAX4JDQ1_9MICR</name>
<evidence type="ECO:0000256" key="5">
    <source>
        <dbReference type="ARBA" id="ARBA00022838"/>
    </source>
</evidence>
<dbReference type="GO" id="GO:0005634">
    <property type="term" value="C:nucleus"/>
    <property type="evidence" value="ECO:0007669"/>
    <property type="project" value="UniProtKB-SubCell"/>
</dbReference>
<proteinExistence type="inferred from homology"/>
<comment type="similarity">
    <text evidence="1 10">Belongs to the NDC80/HEC1 family.</text>
</comment>
<keyword evidence="2 10" id="KW-0158">Chromosome</keyword>
<evidence type="ECO:0000256" key="11">
    <source>
        <dbReference type="SAM" id="Coils"/>
    </source>
</evidence>
<feature type="region of interest" description="Disordered" evidence="12">
    <location>
        <begin position="1"/>
        <end position="29"/>
    </location>
</feature>
<evidence type="ECO:0000256" key="1">
    <source>
        <dbReference type="ARBA" id="ARBA00007050"/>
    </source>
</evidence>
<keyword evidence="6 11" id="KW-0175">Coiled coil</keyword>
<evidence type="ECO:0000259" key="13">
    <source>
        <dbReference type="Pfam" id="PF03801"/>
    </source>
</evidence>
<evidence type="ECO:0000256" key="2">
    <source>
        <dbReference type="ARBA" id="ARBA00022454"/>
    </source>
</evidence>
<keyword evidence="8 10" id="KW-0131">Cell cycle</keyword>
<dbReference type="KEGG" id="vnx:VNE69_07172"/>
<comment type="subcellular location">
    <subcellularLocation>
        <location evidence="10">Chromosome</location>
        <location evidence="10">Centromere</location>
        <location evidence="10">Kinetochore</location>
    </subcellularLocation>
    <subcellularLocation>
        <location evidence="10">Nucleus</location>
    </subcellularLocation>
</comment>
<evidence type="ECO:0000256" key="7">
    <source>
        <dbReference type="ARBA" id="ARBA00023242"/>
    </source>
</evidence>
<feature type="compositionally biased region" description="Polar residues" evidence="12">
    <location>
        <begin position="20"/>
        <end position="29"/>
    </location>
</feature>
<dbReference type="InterPro" id="IPR055260">
    <property type="entry name" value="Ndc80_CH"/>
</dbReference>
<feature type="domain" description="Kinetochore protein Ndc80 CH" evidence="13">
    <location>
        <begin position="32"/>
        <end position="153"/>
    </location>
</feature>
<dbReference type="PANTHER" id="PTHR10643">
    <property type="entry name" value="KINETOCHORE PROTEIN NDC80"/>
    <property type="match status" value="1"/>
</dbReference>
<feature type="coiled-coil region" evidence="11">
    <location>
        <begin position="443"/>
        <end position="470"/>
    </location>
</feature>
<comment type="function">
    <text evidence="10">Acts as a component of the essential kinetochore-associated NDC80 complex, which is required for chromosome segregation and spindle checkpoint activity.</text>
</comment>
<accession>A0AAX4JDQ1</accession>
<comment type="subunit">
    <text evidence="10">Component of the NDC80 complex.</text>
</comment>
<sequence length="537" mass="64122">MKRYTMTPISRKMQKLPLNGNKTPLQSRPSFAPEEKIRRDVRMLRDPNYKKTCSENVYKFLSENNFEGNLSQKTLQNPSNKDFQLIFKFIFSFIDDYEYTNKFEDDVINILKIIKYPYASEITRSQLTAITPHMWPIVLSMLSWLIDIMLNLENFKDLNSSENNIETFFNEFVSNGYLNYLQGNDDDQNLEEDFENNVQVLYSDLFKKIDLKKDELKKLEKEILELKSGFGDIENLEQKKNDLLEDLNSLISSQKQLENKKSKYSNIIKKTLEEIEIIENELKDLRNQHEEIKNKIEVQKLNPEDVKIMNKEKVELYEELEKITPEKEKLMINNKNLEKNLSEVIDEIEKLMFDFNNLREDLNFKFLKNFDKKFFNRDFDETRRTLENEHNKAIQRNEELKINKDTILNTKEEKEIILKDIETKIEYNQNKLISTGEIYLKKKKISEDEQKKNKNQMEGLERELLQLNLESNSSLIQSEQGLHKNKISLDIINNKCKQEKEAIKNLIFNFQNNMMNYKVSLKRINEKLQNLKNQQEN</sequence>
<evidence type="ECO:0000256" key="3">
    <source>
        <dbReference type="ARBA" id="ARBA00022618"/>
    </source>
</evidence>
<keyword evidence="4 10" id="KW-0498">Mitosis</keyword>
<dbReference type="AlphaFoldDB" id="A0AAX4JDQ1"/>
<evidence type="ECO:0000256" key="10">
    <source>
        <dbReference type="RuleBase" id="RU368072"/>
    </source>
</evidence>
<keyword evidence="7 10" id="KW-0539">Nucleus</keyword>
<feature type="coiled-coil region" evidence="11">
    <location>
        <begin position="327"/>
        <end position="403"/>
    </location>
</feature>
<keyword evidence="5 10" id="KW-0995">Kinetochore</keyword>
<keyword evidence="3 10" id="KW-0132">Cell division</keyword>
<evidence type="ECO:0000256" key="4">
    <source>
        <dbReference type="ARBA" id="ARBA00022776"/>
    </source>
</evidence>
<dbReference type="RefSeq" id="XP_065330251.1">
    <property type="nucleotide sequence ID" value="XM_065474179.1"/>
</dbReference>
<evidence type="ECO:0000256" key="12">
    <source>
        <dbReference type="SAM" id="MobiDB-lite"/>
    </source>
</evidence>
<dbReference type="GO" id="GO:0031262">
    <property type="term" value="C:Ndc80 complex"/>
    <property type="evidence" value="ECO:0007669"/>
    <property type="project" value="UniProtKB-UniRule"/>
</dbReference>
<dbReference type="PANTHER" id="PTHR10643:SF2">
    <property type="entry name" value="KINETOCHORE PROTEIN NDC80 HOMOLOG"/>
    <property type="match status" value="1"/>
</dbReference>
<feature type="coiled-coil region" evidence="11">
    <location>
        <begin position="202"/>
        <end position="302"/>
    </location>
</feature>
<dbReference type="InterPro" id="IPR038273">
    <property type="entry name" value="Ndc80_sf"/>
</dbReference>
<dbReference type="Pfam" id="PF03801">
    <property type="entry name" value="Ndc80_HEC"/>
    <property type="match status" value="1"/>
</dbReference>
<evidence type="ECO:0000256" key="9">
    <source>
        <dbReference type="ARBA" id="ARBA00023328"/>
    </source>
</evidence>
<gene>
    <name evidence="14" type="ORF">VNE69_07172</name>
</gene>
<evidence type="ECO:0000313" key="15">
    <source>
        <dbReference type="Proteomes" id="UP001334084"/>
    </source>
</evidence>
<evidence type="ECO:0000256" key="6">
    <source>
        <dbReference type="ARBA" id="ARBA00023054"/>
    </source>
</evidence>
<dbReference type="GO" id="GO:0051301">
    <property type="term" value="P:cell division"/>
    <property type="evidence" value="ECO:0007669"/>
    <property type="project" value="UniProtKB-UniRule"/>
</dbReference>
<protein>
    <recommendedName>
        <fullName evidence="10">Kinetochore protein NDC80</fullName>
    </recommendedName>
</protein>
<dbReference type="Gene3D" id="1.10.418.30">
    <property type="entry name" value="Ncd80 complex, Ncd80 subunit"/>
    <property type="match status" value="1"/>
</dbReference>
<evidence type="ECO:0000256" key="8">
    <source>
        <dbReference type="ARBA" id="ARBA00023306"/>
    </source>
</evidence>
<dbReference type="Proteomes" id="UP001334084">
    <property type="component" value="Chromosome 7"/>
</dbReference>
<reference evidence="14" key="1">
    <citation type="journal article" date="2024" name="BMC Genomics">
        <title>Functional annotation of a divergent genome using sequence and structure-based similarity.</title>
        <authorList>
            <person name="Svedberg D."/>
            <person name="Winiger R.R."/>
            <person name="Berg A."/>
            <person name="Sharma H."/>
            <person name="Tellgren-Roth C."/>
            <person name="Debrunner-Vossbrinck B.A."/>
            <person name="Vossbrinck C.R."/>
            <person name="Barandun J."/>
        </authorList>
    </citation>
    <scope>NUCLEOTIDE SEQUENCE</scope>
    <source>
        <strain evidence="14">Illinois isolate</strain>
    </source>
</reference>
<dbReference type="GeneID" id="90541928"/>
<dbReference type="GO" id="GO:0051315">
    <property type="term" value="P:attachment of mitotic spindle microtubules to kinetochore"/>
    <property type="evidence" value="ECO:0007669"/>
    <property type="project" value="UniProtKB-UniRule"/>
</dbReference>
<evidence type="ECO:0000313" key="14">
    <source>
        <dbReference type="EMBL" id="WUR04106.1"/>
    </source>
</evidence>
<dbReference type="EMBL" id="CP142732">
    <property type="protein sequence ID" value="WUR04106.1"/>
    <property type="molecule type" value="Genomic_DNA"/>
</dbReference>
<dbReference type="InterPro" id="IPR005550">
    <property type="entry name" value="Kinetochore_Ndc80"/>
</dbReference>
<organism evidence="14 15">
    <name type="scientific">Vairimorpha necatrix</name>
    <dbReference type="NCBI Taxonomy" id="6039"/>
    <lineage>
        <taxon>Eukaryota</taxon>
        <taxon>Fungi</taxon>
        <taxon>Fungi incertae sedis</taxon>
        <taxon>Microsporidia</taxon>
        <taxon>Nosematidae</taxon>
        <taxon>Vairimorpha</taxon>
    </lineage>
</organism>
<keyword evidence="9 10" id="KW-0137">Centromere</keyword>